<evidence type="ECO:0000256" key="5">
    <source>
        <dbReference type="ARBA" id="ARBA00022989"/>
    </source>
</evidence>
<evidence type="ECO:0000256" key="4">
    <source>
        <dbReference type="ARBA" id="ARBA00022692"/>
    </source>
</evidence>
<keyword evidence="13" id="KW-1185">Reference proteome</keyword>
<dbReference type="EMBL" id="JNFA01000011">
    <property type="protein sequence ID" value="KGL43009.1"/>
    <property type="molecule type" value="Genomic_DNA"/>
</dbReference>
<dbReference type="OrthoDB" id="150725at2"/>
<dbReference type="Pfam" id="PF10099">
    <property type="entry name" value="RskA_C"/>
    <property type="match status" value="1"/>
</dbReference>
<dbReference type="InterPro" id="IPR018764">
    <property type="entry name" value="RskA_C"/>
</dbReference>
<name>A0A099WB75_9LIST</name>
<evidence type="ECO:0000313" key="12">
    <source>
        <dbReference type="EMBL" id="KGL43009.1"/>
    </source>
</evidence>
<evidence type="ECO:0000256" key="9">
    <source>
        <dbReference type="SAM" id="Coils"/>
    </source>
</evidence>
<dbReference type="Gene3D" id="1.10.10.1320">
    <property type="entry name" value="Anti-sigma factor, zinc-finger domain"/>
    <property type="match status" value="1"/>
</dbReference>
<sequence>MSERDYSAQILDYINNDLSAEARLEFEAAMERLPELKAEVQELEALMADLPYLSESVTPPEDMKERVLGNVFAQEQETVVPNNNKVEKIVNIVPKRKRRWVIPSLVAALVISLAGNFYVIATRDQDTKQATEDTDITKTSKALQASDNVTATATASLIQKGSQNTLVIQAQNLNRLNGAECYQVWLLLDGKPTRAGTFIANDDGHGGVIHSIPTDAKFDTVAITIEPDNDSQTPKGPIILSTSL</sequence>
<evidence type="ECO:0000256" key="1">
    <source>
        <dbReference type="ARBA" id="ARBA00004167"/>
    </source>
</evidence>
<evidence type="ECO:0000256" key="3">
    <source>
        <dbReference type="ARBA" id="ARBA00022475"/>
    </source>
</evidence>
<keyword evidence="3" id="KW-1003">Cell membrane</keyword>
<dbReference type="Proteomes" id="UP000029844">
    <property type="component" value="Unassembled WGS sequence"/>
</dbReference>
<keyword evidence="4 10" id="KW-0812">Transmembrane</keyword>
<evidence type="ECO:0000256" key="7">
    <source>
        <dbReference type="ARBA" id="ARBA00029829"/>
    </source>
</evidence>
<feature type="domain" description="Anti-sigma K factor RskA C-terminal" evidence="11">
    <location>
        <begin position="105"/>
        <end position="238"/>
    </location>
</feature>
<evidence type="ECO:0000313" key="13">
    <source>
        <dbReference type="Proteomes" id="UP000029844"/>
    </source>
</evidence>
<dbReference type="InterPro" id="IPR051474">
    <property type="entry name" value="Anti-sigma-K/W_factor"/>
</dbReference>
<evidence type="ECO:0000259" key="11">
    <source>
        <dbReference type="Pfam" id="PF10099"/>
    </source>
</evidence>
<reference evidence="12 13" key="1">
    <citation type="submission" date="2014-05" db="EMBL/GenBank/DDBJ databases">
        <title>Novel Listeriaceae from food processing environments.</title>
        <authorList>
            <person name="den Bakker H.C."/>
        </authorList>
    </citation>
    <scope>NUCLEOTIDE SEQUENCE [LARGE SCALE GENOMIC DNA]</scope>
    <source>
        <strain evidence="12 13">FSL A5-0281</strain>
    </source>
</reference>
<dbReference type="GeneID" id="58716943"/>
<evidence type="ECO:0000256" key="2">
    <source>
        <dbReference type="ARBA" id="ARBA00004236"/>
    </source>
</evidence>
<dbReference type="AlphaFoldDB" id="A0A099WB75"/>
<dbReference type="GO" id="GO:0006417">
    <property type="term" value="P:regulation of translation"/>
    <property type="evidence" value="ECO:0007669"/>
    <property type="project" value="TreeGrafter"/>
</dbReference>
<dbReference type="RefSeq" id="WP_036084997.1">
    <property type="nucleotide sequence ID" value="NZ_CBCSHQ010000001.1"/>
</dbReference>
<evidence type="ECO:0000256" key="10">
    <source>
        <dbReference type="SAM" id="Phobius"/>
    </source>
</evidence>
<dbReference type="STRING" id="1552123.EP57_06030"/>
<feature type="coiled-coil region" evidence="9">
    <location>
        <begin position="19"/>
        <end position="46"/>
    </location>
</feature>
<dbReference type="GO" id="GO:0016989">
    <property type="term" value="F:sigma factor antagonist activity"/>
    <property type="evidence" value="ECO:0007669"/>
    <property type="project" value="TreeGrafter"/>
</dbReference>
<feature type="transmembrane region" description="Helical" evidence="10">
    <location>
        <begin position="100"/>
        <end position="121"/>
    </location>
</feature>
<protein>
    <recommendedName>
        <fullName evidence="8">Regulator of SigK</fullName>
    </recommendedName>
    <alternativeName>
        <fullName evidence="7">Sigma-K anti-sigma factor RskA</fullName>
    </alternativeName>
</protein>
<accession>A0A099WB75</accession>
<dbReference type="eggNOG" id="COG5662">
    <property type="taxonomic scope" value="Bacteria"/>
</dbReference>
<proteinExistence type="predicted"/>
<keyword evidence="6 10" id="KW-0472">Membrane</keyword>
<dbReference type="GO" id="GO:0005886">
    <property type="term" value="C:plasma membrane"/>
    <property type="evidence" value="ECO:0007669"/>
    <property type="project" value="UniProtKB-SubCell"/>
</dbReference>
<dbReference type="InterPro" id="IPR041916">
    <property type="entry name" value="Anti_sigma_zinc_sf"/>
</dbReference>
<evidence type="ECO:0000256" key="8">
    <source>
        <dbReference type="ARBA" id="ARBA00030803"/>
    </source>
</evidence>
<organism evidence="12 13">
    <name type="scientific">Listeria booriae</name>
    <dbReference type="NCBI Taxonomy" id="1552123"/>
    <lineage>
        <taxon>Bacteria</taxon>
        <taxon>Bacillati</taxon>
        <taxon>Bacillota</taxon>
        <taxon>Bacilli</taxon>
        <taxon>Bacillales</taxon>
        <taxon>Listeriaceae</taxon>
        <taxon>Listeria</taxon>
    </lineage>
</organism>
<keyword evidence="9" id="KW-0175">Coiled coil</keyword>
<evidence type="ECO:0000256" key="6">
    <source>
        <dbReference type="ARBA" id="ARBA00023136"/>
    </source>
</evidence>
<comment type="caution">
    <text evidence="12">The sequence shown here is derived from an EMBL/GenBank/DDBJ whole genome shotgun (WGS) entry which is preliminary data.</text>
</comment>
<dbReference type="PANTHER" id="PTHR37461">
    <property type="entry name" value="ANTI-SIGMA-K FACTOR RSKA"/>
    <property type="match status" value="1"/>
</dbReference>
<keyword evidence="5 10" id="KW-1133">Transmembrane helix</keyword>
<dbReference type="PANTHER" id="PTHR37461:SF1">
    <property type="entry name" value="ANTI-SIGMA-K FACTOR RSKA"/>
    <property type="match status" value="1"/>
</dbReference>
<comment type="subcellular location">
    <subcellularLocation>
        <location evidence="2">Cell membrane</location>
    </subcellularLocation>
    <subcellularLocation>
        <location evidence="1">Membrane</location>
        <topology evidence="1">Single-pass membrane protein</topology>
    </subcellularLocation>
</comment>
<gene>
    <name evidence="12" type="ORF">EP57_06030</name>
</gene>